<dbReference type="AlphaFoldDB" id="A0A6P6TQH9"/>
<feature type="region of interest" description="Disordered" evidence="1">
    <location>
        <begin position="19"/>
        <end position="50"/>
    </location>
</feature>
<sequence>MATRCRTLSRPAFSLFKSTMTQPSSIRRPTSPSSSVFGIPIRSSPTTTTLSRPLAQMGCLQSLLPLHTAVSSARLTSCLGLDSKGSRSLSQGMLCSANPGV</sequence>
<dbReference type="PANTHER" id="PTHR33156">
    <property type="entry name" value="OS02G0230000 PROTEIN"/>
    <property type="match status" value="1"/>
</dbReference>
<dbReference type="GeneID" id="113703260"/>
<accession>A0A6P6TQH9</accession>
<dbReference type="PANTHER" id="PTHR33156:SF39">
    <property type="entry name" value="PROTEIN NONRESPONDING TO OXYLIPINS 2, MITOCHONDRIAL"/>
    <property type="match status" value="1"/>
</dbReference>
<evidence type="ECO:0000313" key="3">
    <source>
        <dbReference type="RefSeq" id="XP_027080365.1"/>
    </source>
</evidence>
<proteinExistence type="predicted"/>
<keyword evidence="2" id="KW-1185">Reference proteome</keyword>
<reference evidence="3" key="2">
    <citation type="submission" date="2025-08" db="UniProtKB">
        <authorList>
            <consortium name="RefSeq"/>
        </authorList>
    </citation>
    <scope>IDENTIFICATION</scope>
    <source>
        <tissue evidence="3">Leaves</tissue>
    </source>
</reference>
<dbReference type="Proteomes" id="UP001652660">
    <property type="component" value="Chromosome 8e"/>
</dbReference>
<evidence type="ECO:0000256" key="1">
    <source>
        <dbReference type="SAM" id="MobiDB-lite"/>
    </source>
</evidence>
<gene>
    <name evidence="3" type="primary">LOC113703260</name>
</gene>
<dbReference type="OrthoDB" id="1937908at2759"/>
<reference evidence="2" key="1">
    <citation type="journal article" date="2025" name="Foods">
        <title>Unveiling the Microbial Signatures of Arabica Coffee Cherries: Insights into Ripeness Specific Diversity, Functional Traits, and Implications for Quality and Safety.</title>
        <authorList>
            <consortium name="RefSeq"/>
            <person name="Tenea G.N."/>
            <person name="Cifuentes V."/>
            <person name="Reyes P."/>
            <person name="Cevallos-Vallejos M."/>
        </authorList>
    </citation>
    <scope>NUCLEOTIDE SEQUENCE [LARGE SCALE GENOMIC DNA]</scope>
</reference>
<name>A0A6P6TQH9_COFAR</name>
<feature type="compositionally biased region" description="Low complexity" evidence="1">
    <location>
        <begin position="23"/>
        <end position="50"/>
    </location>
</feature>
<organism evidence="2 3">
    <name type="scientific">Coffea arabica</name>
    <name type="common">Arabian coffee</name>
    <dbReference type="NCBI Taxonomy" id="13443"/>
    <lineage>
        <taxon>Eukaryota</taxon>
        <taxon>Viridiplantae</taxon>
        <taxon>Streptophyta</taxon>
        <taxon>Embryophyta</taxon>
        <taxon>Tracheophyta</taxon>
        <taxon>Spermatophyta</taxon>
        <taxon>Magnoliopsida</taxon>
        <taxon>eudicotyledons</taxon>
        <taxon>Gunneridae</taxon>
        <taxon>Pentapetalae</taxon>
        <taxon>asterids</taxon>
        <taxon>lamiids</taxon>
        <taxon>Gentianales</taxon>
        <taxon>Rubiaceae</taxon>
        <taxon>Ixoroideae</taxon>
        <taxon>Gardenieae complex</taxon>
        <taxon>Bertiereae - Coffeeae clade</taxon>
        <taxon>Coffeeae</taxon>
        <taxon>Coffea</taxon>
    </lineage>
</organism>
<evidence type="ECO:0000313" key="2">
    <source>
        <dbReference type="Proteomes" id="UP001652660"/>
    </source>
</evidence>
<dbReference type="InterPro" id="IPR043459">
    <property type="entry name" value="NFD6/NOXY2-like"/>
</dbReference>
<protein>
    <submittedName>
        <fullName evidence="3">Protein NONRESPONDING TO OXYLIPINS 2, mitochondrial isoform X1</fullName>
    </submittedName>
</protein>
<dbReference type="RefSeq" id="XP_027080365.1">
    <property type="nucleotide sequence ID" value="XM_027224564.2"/>
</dbReference>